<evidence type="ECO:0000256" key="4">
    <source>
        <dbReference type="ARBA" id="ARBA00022825"/>
    </source>
</evidence>
<dbReference type="SUPFAM" id="SSF52743">
    <property type="entry name" value="Subtilisin-like"/>
    <property type="match status" value="1"/>
</dbReference>
<evidence type="ECO:0000313" key="10">
    <source>
        <dbReference type="EMBL" id="ARU59895.1"/>
    </source>
</evidence>
<dbReference type="InterPro" id="IPR050131">
    <property type="entry name" value="Peptidase_S8_subtilisin-like"/>
</dbReference>
<protein>
    <recommendedName>
        <fullName evidence="9">Peptidase S8/S53 domain-containing protein</fullName>
    </recommendedName>
</protein>
<dbReference type="Pfam" id="PF00082">
    <property type="entry name" value="Peptidase_S8"/>
    <property type="match status" value="1"/>
</dbReference>
<accession>A0A1Y0IK59</accession>
<evidence type="ECO:0000256" key="1">
    <source>
        <dbReference type="ARBA" id="ARBA00011073"/>
    </source>
</evidence>
<dbReference type="PRINTS" id="PR00723">
    <property type="entry name" value="SUBTILISIN"/>
</dbReference>
<dbReference type="Proteomes" id="UP000195437">
    <property type="component" value="Chromosome"/>
</dbReference>
<keyword evidence="2 5" id="KW-0645">Protease</keyword>
<evidence type="ECO:0000256" key="8">
    <source>
        <dbReference type="SAM" id="SignalP"/>
    </source>
</evidence>
<proteinExistence type="inferred from homology"/>
<feature type="region of interest" description="Disordered" evidence="7">
    <location>
        <begin position="299"/>
        <end position="321"/>
    </location>
</feature>
<dbReference type="InterPro" id="IPR022398">
    <property type="entry name" value="Peptidase_S8_His-AS"/>
</dbReference>
<dbReference type="PANTHER" id="PTHR43806">
    <property type="entry name" value="PEPTIDASE S8"/>
    <property type="match status" value="1"/>
</dbReference>
<feature type="signal peptide" evidence="8">
    <location>
        <begin position="1"/>
        <end position="23"/>
    </location>
</feature>
<reference evidence="11" key="1">
    <citation type="submission" date="2017-05" db="EMBL/GenBank/DDBJ databases">
        <authorList>
            <person name="Sung H."/>
        </authorList>
    </citation>
    <scope>NUCLEOTIDE SEQUENCE [LARGE SCALE GENOMIC DNA]</scope>
    <source>
        <strain evidence="11">AR23208</strain>
    </source>
</reference>
<dbReference type="InterPro" id="IPR023828">
    <property type="entry name" value="Peptidase_S8_Ser-AS"/>
</dbReference>
<dbReference type="RefSeq" id="WP_087455282.1">
    <property type="nucleotide sequence ID" value="NZ_CP021434.1"/>
</dbReference>
<dbReference type="GO" id="GO:0006508">
    <property type="term" value="P:proteolysis"/>
    <property type="evidence" value="ECO:0007669"/>
    <property type="project" value="UniProtKB-KW"/>
</dbReference>
<evidence type="ECO:0000259" key="9">
    <source>
        <dbReference type="Pfam" id="PF00082"/>
    </source>
</evidence>
<dbReference type="PROSITE" id="PS00137">
    <property type="entry name" value="SUBTILASE_HIS"/>
    <property type="match status" value="1"/>
</dbReference>
<feature type="active site" description="Charge relay system" evidence="5">
    <location>
        <position position="390"/>
    </location>
</feature>
<dbReference type="GO" id="GO:0004252">
    <property type="term" value="F:serine-type endopeptidase activity"/>
    <property type="evidence" value="ECO:0007669"/>
    <property type="project" value="UniProtKB-UniRule"/>
</dbReference>
<evidence type="ECO:0000256" key="6">
    <source>
        <dbReference type="RuleBase" id="RU003355"/>
    </source>
</evidence>
<evidence type="ECO:0000256" key="2">
    <source>
        <dbReference type="ARBA" id="ARBA00022670"/>
    </source>
</evidence>
<name>A0A1Y0IK59_9BACL</name>
<dbReference type="OrthoDB" id="9798386at2"/>
<dbReference type="InterPro" id="IPR023827">
    <property type="entry name" value="Peptidase_S8_Asp-AS"/>
</dbReference>
<dbReference type="AlphaFoldDB" id="A0A1Y0IK59"/>
<feature type="domain" description="Peptidase S8/S53" evidence="9">
    <location>
        <begin position="151"/>
        <end position="440"/>
    </location>
</feature>
<feature type="active site" description="Charge relay system" evidence="5">
    <location>
        <position position="159"/>
    </location>
</feature>
<feature type="active site" description="Charge relay system" evidence="5">
    <location>
        <position position="192"/>
    </location>
</feature>
<dbReference type="PROSITE" id="PS00138">
    <property type="entry name" value="SUBTILASE_SER"/>
    <property type="match status" value="1"/>
</dbReference>
<dbReference type="PROSITE" id="PS51892">
    <property type="entry name" value="SUBTILASE"/>
    <property type="match status" value="1"/>
</dbReference>
<dbReference type="KEGG" id="tum:CBW65_01590"/>
<keyword evidence="3 5" id="KW-0378">Hydrolase</keyword>
<dbReference type="PROSITE" id="PS00136">
    <property type="entry name" value="SUBTILASE_ASP"/>
    <property type="match status" value="1"/>
</dbReference>
<keyword evidence="8" id="KW-0732">Signal</keyword>
<evidence type="ECO:0000256" key="7">
    <source>
        <dbReference type="SAM" id="MobiDB-lite"/>
    </source>
</evidence>
<feature type="chain" id="PRO_5039097863" description="Peptidase S8/S53 domain-containing protein" evidence="8">
    <location>
        <begin position="24"/>
        <end position="449"/>
    </location>
</feature>
<dbReference type="Gene3D" id="3.40.50.200">
    <property type="entry name" value="Peptidase S8/S53 domain"/>
    <property type="match status" value="1"/>
</dbReference>
<evidence type="ECO:0000313" key="11">
    <source>
        <dbReference type="Proteomes" id="UP000195437"/>
    </source>
</evidence>
<evidence type="ECO:0000256" key="5">
    <source>
        <dbReference type="PROSITE-ProRule" id="PRU01240"/>
    </source>
</evidence>
<dbReference type="InterPro" id="IPR036852">
    <property type="entry name" value="Peptidase_S8/S53_dom_sf"/>
</dbReference>
<dbReference type="InterPro" id="IPR015500">
    <property type="entry name" value="Peptidase_S8_subtilisin-rel"/>
</dbReference>
<comment type="similarity">
    <text evidence="1 5 6">Belongs to the peptidase S8 family.</text>
</comment>
<feature type="compositionally biased region" description="Polar residues" evidence="7">
    <location>
        <begin position="312"/>
        <end position="321"/>
    </location>
</feature>
<dbReference type="EMBL" id="CP021434">
    <property type="protein sequence ID" value="ARU59895.1"/>
    <property type="molecule type" value="Genomic_DNA"/>
</dbReference>
<keyword evidence="11" id="KW-1185">Reference proteome</keyword>
<gene>
    <name evidence="10" type="ORF">CBW65_01590</name>
</gene>
<dbReference type="InterPro" id="IPR000209">
    <property type="entry name" value="Peptidase_S8/S53_dom"/>
</dbReference>
<evidence type="ECO:0000256" key="3">
    <source>
        <dbReference type="ARBA" id="ARBA00022801"/>
    </source>
</evidence>
<dbReference type="PANTHER" id="PTHR43806:SF11">
    <property type="entry name" value="CEREVISIN-RELATED"/>
    <property type="match status" value="1"/>
</dbReference>
<organism evidence="10 11">
    <name type="scientific">Tumebacillus avium</name>
    <dbReference type="NCBI Taxonomy" id="1903704"/>
    <lineage>
        <taxon>Bacteria</taxon>
        <taxon>Bacillati</taxon>
        <taxon>Bacillota</taxon>
        <taxon>Bacilli</taxon>
        <taxon>Bacillales</taxon>
        <taxon>Alicyclobacillaceae</taxon>
        <taxon>Tumebacillus</taxon>
    </lineage>
</organism>
<keyword evidence="4 5" id="KW-0720">Serine protease</keyword>
<sequence>MNKKTSAFLALALGLTTVFGATAGTGHAQEAVQAQKYLVVFKDAAKLPAGYTQAIEKAGGKVNRSIDKLGAVEVISDNPDFLTAIKGSSLVQDAGVQHTIYPEQAVDKEMFTGSAFGSGHDLYEQYQWDIKQVTGNGAAWDLPGGTGASDKDIVVAIVDTGIDYTHPDIQANFAYGKSFVPGISDPMDEDGHGTHVAGSIAGNGRVLGIGPNLKVAAYRVFGPTGGAATADIANALMTAGDDNVDVVNMSLGGYDWFQDPNFATKDIAADVRLFNRAIQYAIQKGVTVVGSSGNANLDLSSPGQISKEDGNNGATHRSPSSQTMIRVAANGYELNRTYYSNYGVGKIDVTAPGGDYGTAWLATRDTSLRNPNLRCLSSVPGGYAWYMGTSMASPKTAALAGLIIAQHGKDVLSPSQVKHIIQSSATDIGKNGYDGESGFGLINAVEALN</sequence>